<dbReference type="PROSITE" id="PS00028">
    <property type="entry name" value="ZINC_FINGER_C2H2_1"/>
    <property type="match status" value="5"/>
</dbReference>
<reference evidence="8 9" key="2">
    <citation type="submission" date="2024-07" db="EMBL/GenBank/DDBJ databases">
        <authorList>
            <person name="Akdeniz Z."/>
        </authorList>
    </citation>
    <scope>NUCLEOTIDE SEQUENCE [LARGE SCALE GENOMIC DNA]</scope>
</reference>
<evidence type="ECO:0000313" key="7">
    <source>
        <dbReference type="EMBL" id="CAI9944408.1"/>
    </source>
</evidence>
<evidence type="ECO:0000313" key="8">
    <source>
        <dbReference type="EMBL" id="CAL6098320.1"/>
    </source>
</evidence>
<reference evidence="7" key="1">
    <citation type="submission" date="2023-06" db="EMBL/GenBank/DDBJ databases">
        <authorList>
            <person name="Kurt Z."/>
        </authorList>
    </citation>
    <scope>NUCLEOTIDE SEQUENCE</scope>
</reference>
<dbReference type="EMBL" id="CATOUU010000724">
    <property type="protein sequence ID" value="CAI9944408.1"/>
    <property type="molecule type" value="Genomic_DNA"/>
</dbReference>
<dbReference type="Gene3D" id="3.30.160.60">
    <property type="entry name" value="Classic Zinc Finger"/>
    <property type="match status" value="2"/>
</dbReference>
<protein>
    <submittedName>
        <fullName evidence="7">Zinc finger protein</fullName>
    </submittedName>
    <submittedName>
        <fullName evidence="8">Zinc_finger protein</fullName>
    </submittedName>
</protein>
<evidence type="ECO:0000256" key="5">
    <source>
        <dbReference type="PROSITE-ProRule" id="PRU00042"/>
    </source>
</evidence>
<evidence type="ECO:0000256" key="2">
    <source>
        <dbReference type="ARBA" id="ARBA00022737"/>
    </source>
</evidence>
<dbReference type="Pfam" id="PF00096">
    <property type="entry name" value="zf-C2H2"/>
    <property type="match status" value="1"/>
</dbReference>
<keyword evidence="1" id="KW-0479">Metal-binding</keyword>
<dbReference type="GO" id="GO:0008270">
    <property type="term" value="F:zinc ion binding"/>
    <property type="evidence" value="ECO:0007669"/>
    <property type="project" value="UniProtKB-KW"/>
</dbReference>
<gene>
    <name evidence="7" type="ORF">HINF_LOCUS32053</name>
    <name evidence="8" type="ORF">HINF_LOCUS69553</name>
</gene>
<dbReference type="InterPro" id="IPR013087">
    <property type="entry name" value="Znf_C2H2_type"/>
</dbReference>
<organism evidence="7">
    <name type="scientific">Hexamita inflata</name>
    <dbReference type="NCBI Taxonomy" id="28002"/>
    <lineage>
        <taxon>Eukaryota</taxon>
        <taxon>Metamonada</taxon>
        <taxon>Diplomonadida</taxon>
        <taxon>Hexamitidae</taxon>
        <taxon>Hexamitinae</taxon>
        <taxon>Hexamita</taxon>
    </lineage>
</organism>
<dbReference type="AlphaFoldDB" id="A0AA86PT26"/>
<keyword evidence="3 5" id="KW-0863">Zinc-finger</keyword>
<evidence type="ECO:0000256" key="3">
    <source>
        <dbReference type="ARBA" id="ARBA00022771"/>
    </source>
</evidence>
<sequence>MNGQIFKCKVCKSKFPTKEIMLKHVKKEHPKTIACTICNEECANYDQLQVHLKKVHHQSNQCQKCGQVFKSRQEVVEHVKQAHQEATCRYCSQQFDSYNILQEHLKETHYKNDEGFNGQTESSAPLQSNECQKCGQVFQNHQEVVKHNNQMHKLVFCRFCRQKVASYDIHLKTIHQIEDRQSSDTEHDSNNEQEKQFQLKEFTSELDEYSSENRHQKIQIDLNHIPCNFPPKCSNFINQCAIQTLDKNVQIICQLQSQDDQTVISVVTSTKVKNNFKLKQK</sequence>
<keyword evidence="4" id="KW-0862">Zinc</keyword>
<feature type="domain" description="C2H2-type" evidence="6">
    <location>
        <begin position="60"/>
        <end position="83"/>
    </location>
</feature>
<dbReference type="SMART" id="SM00355">
    <property type="entry name" value="ZnF_C2H2"/>
    <property type="match status" value="6"/>
</dbReference>
<proteinExistence type="predicted"/>
<evidence type="ECO:0000313" key="9">
    <source>
        <dbReference type="Proteomes" id="UP001642409"/>
    </source>
</evidence>
<keyword evidence="9" id="KW-1185">Reference proteome</keyword>
<feature type="domain" description="C2H2-type" evidence="6">
    <location>
        <begin position="86"/>
        <end position="114"/>
    </location>
</feature>
<evidence type="ECO:0000256" key="1">
    <source>
        <dbReference type="ARBA" id="ARBA00022723"/>
    </source>
</evidence>
<comment type="caution">
    <text evidence="7">The sequence shown here is derived from an EMBL/GenBank/DDBJ whole genome shotgun (WGS) entry which is preliminary data.</text>
</comment>
<name>A0AA86PT26_9EUKA</name>
<dbReference type="EMBL" id="CAXDID020000507">
    <property type="protein sequence ID" value="CAL6098320.1"/>
    <property type="molecule type" value="Genomic_DNA"/>
</dbReference>
<evidence type="ECO:0000259" key="6">
    <source>
        <dbReference type="PROSITE" id="PS50157"/>
    </source>
</evidence>
<accession>A0AA86PT26</accession>
<dbReference type="Proteomes" id="UP001642409">
    <property type="component" value="Unassembled WGS sequence"/>
</dbReference>
<keyword evidence="2" id="KW-0677">Repeat</keyword>
<dbReference type="PROSITE" id="PS50157">
    <property type="entry name" value="ZINC_FINGER_C2H2_2"/>
    <property type="match status" value="3"/>
</dbReference>
<evidence type="ECO:0000256" key="4">
    <source>
        <dbReference type="ARBA" id="ARBA00022833"/>
    </source>
</evidence>
<feature type="domain" description="C2H2-type" evidence="6">
    <location>
        <begin position="129"/>
        <end position="152"/>
    </location>
</feature>
<dbReference type="PANTHER" id="PTHR24379:SF121">
    <property type="entry name" value="C2H2-TYPE DOMAIN-CONTAINING PROTEIN"/>
    <property type="match status" value="1"/>
</dbReference>
<dbReference type="PANTHER" id="PTHR24379">
    <property type="entry name" value="KRAB AND ZINC FINGER DOMAIN-CONTAINING"/>
    <property type="match status" value="1"/>
</dbReference>